<keyword evidence="2" id="KW-0175">Coiled coil</keyword>
<feature type="region of interest" description="Disordered" evidence="3">
    <location>
        <begin position="84"/>
        <end position="150"/>
    </location>
</feature>
<evidence type="ECO:0000256" key="3">
    <source>
        <dbReference type="SAM" id="MobiDB-lite"/>
    </source>
</evidence>
<dbReference type="PANTHER" id="PTHR31996">
    <property type="entry name" value="COILED-COIL DOMAIN-CONTAINING PROTEIN 115"/>
    <property type="match status" value="1"/>
</dbReference>
<evidence type="ECO:0000313" key="5">
    <source>
        <dbReference type="Proteomes" id="UP000664169"/>
    </source>
</evidence>
<evidence type="ECO:0000256" key="1">
    <source>
        <dbReference type="ARBA" id="ARBA00093634"/>
    </source>
</evidence>
<dbReference type="AlphaFoldDB" id="A0A8H3EUK0"/>
<dbReference type="GO" id="GO:0051082">
    <property type="term" value="F:unfolded protein binding"/>
    <property type="evidence" value="ECO:0007669"/>
    <property type="project" value="TreeGrafter"/>
</dbReference>
<dbReference type="Pfam" id="PF21730">
    <property type="entry name" value="Vma22_CCDC115"/>
    <property type="match status" value="1"/>
</dbReference>
<sequence>MPAVLQDEEGPLLEEYLNHLHIYTTHRTALQTQLRTAFLSLSKANFHSSGGSSSGYSSSRFGPEGFDGRHRAAALRVGVVSHATTTAGGNGEGEEVEMERESVQSIRLPYRSRRRNGGRRDEDEDDDDGEGKEKEEEEEEEEEEVISNPLLQFGILVPQSLKQAQAEFEDAVERMIELVNTERQLEECEREVWARRRKDSPDEG</sequence>
<organism evidence="4 5">
    <name type="scientific">Gomphillus americanus</name>
    <dbReference type="NCBI Taxonomy" id="1940652"/>
    <lineage>
        <taxon>Eukaryota</taxon>
        <taxon>Fungi</taxon>
        <taxon>Dikarya</taxon>
        <taxon>Ascomycota</taxon>
        <taxon>Pezizomycotina</taxon>
        <taxon>Lecanoromycetes</taxon>
        <taxon>OSLEUM clade</taxon>
        <taxon>Ostropomycetidae</taxon>
        <taxon>Ostropales</taxon>
        <taxon>Graphidaceae</taxon>
        <taxon>Gomphilloideae</taxon>
        <taxon>Gomphillus</taxon>
    </lineage>
</organism>
<proteinExistence type="predicted"/>
<feature type="compositionally biased region" description="Acidic residues" evidence="3">
    <location>
        <begin position="122"/>
        <end position="145"/>
    </location>
</feature>
<name>A0A8H3EUK0_9LECA</name>
<reference evidence="4" key="1">
    <citation type="submission" date="2021-03" db="EMBL/GenBank/DDBJ databases">
        <authorList>
            <person name="Tagirdzhanova G."/>
        </authorList>
    </citation>
    <scope>NUCLEOTIDE SEQUENCE</scope>
</reference>
<dbReference type="EMBL" id="CAJPDQ010000007">
    <property type="protein sequence ID" value="CAF9912919.1"/>
    <property type="molecule type" value="Genomic_DNA"/>
</dbReference>
<keyword evidence="5" id="KW-1185">Reference proteome</keyword>
<dbReference type="Proteomes" id="UP000664169">
    <property type="component" value="Unassembled WGS sequence"/>
</dbReference>
<dbReference type="GO" id="GO:0070072">
    <property type="term" value="P:vacuolar proton-transporting V-type ATPase complex assembly"/>
    <property type="evidence" value="ECO:0007669"/>
    <property type="project" value="InterPro"/>
</dbReference>
<protein>
    <recommendedName>
        <fullName evidence="1">Vacuolar ATPase assembly protein VMA22</fullName>
    </recommendedName>
</protein>
<evidence type="ECO:0000256" key="2">
    <source>
        <dbReference type="SAM" id="Coils"/>
    </source>
</evidence>
<comment type="caution">
    <text evidence="4">The sequence shown here is derived from an EMBL/GenBank/DDBJ whole genome shotgun (WGS) entry which is preliminary data.</text>
</comment>
<dbReference type="InterPro" id="IPR040357">
    <property type="entry name" value="Vma22/CCDC115"/>
</dbReference>
<dbReference type="Gene3D" id="1.10.287.3240">
    <property type="match status" value="1"/>
</dbReference>
<dbReference type="PANTHER" id="PTHR31996:SF2">
    <property type="entry name" value="COILED-COIL DOMAIN-CONTAINING PROTEIN 115"/>
    <property type="match status" value="1"/>
</dbReference>
<feature type="coiled-coil region" evidence="2">
    <location>
        <begin position="161"/>
        <end position="191"/>
    </location>
</feature>
<dbReference type="OrthoDB" id="408631at2759"/>
<evidence type="ECO:0000313" key="4">
    <source>
        <dbReference type="EMBL" id="CAF9912919.1"/>
    </source>
</evidence>
<gene>
    <name evidence="4" type="ORF">GOMPHAMPRED_007812</name>
</gene>
<accession>A0A8H3EUK0</accession>